<keyword evidence="4" id="KW-0812">Transmembrane</keyword>
<keyword evidence="2" id="KW-0697">Rotamase</keyword>
<keyword evidence="2 6" id="KW-0413">Isomerase</keyword>
<dbReference type="InterPro" id="IPR002130">
    <property type="entry name" value="Cyclophilin-type_PPIase_dom"/>
</dbReference>
<name>A0A839DT91_9PSEU</name>
<feature type="region of interest" description="Disordered" evidence="3">
    <location>
        <begin position="266"/>
        <end position="288"/>
    </location>
</feature>
<dbReference type="CDD" id="cd00317">
    <property type="entry name" value="cyclophilin"/>
    <property type="match status" value="1"/>
</dbReference>
<dbReference type="SUPFAM" id="SSF50891">
    <property type="entry name" value="Cyclophilin-like"/>
    <property type="match status" value="1"/>
</dbReference>
<evidence type="ECO:0000313" key="6">
    <source>
        <dbReference type="EMBL" id="MBA8823496.1"/>
    </source>
</evidence>
<dbReference type="AlphaFoldDB" id="A0A839DT91"/>
<keyword evidence="4" id="KW-0472">Membrane</keyword>
<accession>A0A839DT91</accession>
<dbReference type="PRINTS" id="PR00153">
    <property type="entry name" value="CSAPPISMRASE"/>
</dbReference>
<reference evidence="6 7" key="1">
    <citation type="submission" date="2020-07" db="EMBL/GenBank/DDBJ databases">
        <title>Sequencing the genomes of 1000 actinobacteria strains.</title>
        <authorList>
            <person name="Klenk H.-P."/>
        </authorList>
    </citation>
    <scope>NUCLEOTIDE SEQUENCE [LARGE SCALE GENOMIC DNA]</scope>
    <source>
        <strain evidence="6 7">DSM 45975</strain>
    </source>
</reference>
<feature type="region of interest" description="Disordered" evidence="3">
    <location>
        <begin position="1"/>
        <end position="30"/>
    </location>
</feature>
<comment type="catalytic activity">
    <reaction evidence="2">
        <text>[protein]-peptidylproline (omega=180) = [protein]-peptidylproline (omega=0)</text>
        <dbReference type="Rhea" id="RHEA:16237"/>
        <dbReference type="Rhea" id="RHEA-COMP:10747"/>
        <dbReference type="Rhea" id="RHEA-COMP:10748"/>
        <dbReference type="ChEBI" id="CHEBI:83833"/>
        <dbReference type="ChEBI" id="CHEBI:83834"/>
        <dbReference type="EC" id="5.2.1.8"/>
    </reaction>
</comment>
<comment type="caution">
    <text evidence="6">The sequence shown here is derived from an EMBL/GenBank/DDBJ whole genome shotgun (WGS) entry which is preliminary data.</text>
</comment>
<dbReference type="Proteomes" id="UP000569329">
    <property type="component" value="Unassembled WGS sequence"/>
</dbReference>
<dbReference type="RefSeq" id="WP_182542794.1">
    <property type="nucleotide sequence ID" value="NZ_JACGWZ010000001.1"/>
</dbReference>
<gene>
    <name evidence="6" type="ORF">FHX42_000825</name>
</gene>
<feature type="compositionally biased region" description="Low complexity" evidence="3">
    <location>
        <begin position="69"/>
        <end position="79"/>
    </location>
</feature>
<keyword evidence="4" id="KW-1133">Transmembrane helix</keyword>
<dbReference type="PANTHER" id="PTHR45625:SF3">
    <property type="entry name" value="PEPTIDYL-PROLYL CIS-TRANS ISOMERASE B-RELATED"/>
    <property type="match status" value="1"/>
</dbReference>
<dbReference type="EMBL" id="JACGWZ010000001">
    <property type="protein sequence ID" value="MBA8823496.1"/>
    <property type="molecule type" value="Genomic_DNA"/>
</dbReference>
<comment type="function">
    <text evidence="1 2">PPIases accelerate the folding of proteins. It catalyzes the cis-trans isomerization of proline imidic peptide bonds in oligopeptides.</text>
</comment>
<evidence type="ECO:0000256" key="4">
    <source>
        <dbReference type="SAM" id="Phobius"/>
    </source>
</evidence>
<evidence type="ECO:0000256" key="1">
    <source>
        <dbReference type="ARBA" id="ARBA00002388"/>
    </source>
</evidence>
<feature type="domain" description="PPIase cyclophilin-type" evidence="5">
    <location>
        <begin position="121"/>
        <end position="286"/>
    </location>
</feature>
<sequence length="288" mass="30943">MPSNEQRRQAAKNKLERQLAQREQKARRRRITAVSTTIVVVVAAVVGVFYFTHTNNDEKASGEPDPAAKADPAAQTQPTSGPCHYTPTPKQDSPKSVGLPKDPKPTPSQGTVPVSVQTNQGAIDLTLDRGKAPCTVQSFVHLAESEFFDGTDCHRLTTSEALKVLQCGDPTGTGKGGPGYKFADELPENLETAPEKFQSPRAEKKSAVYPRGTLAMANSGPDTNGSQFFMVHEKSYLPPNYTVFGHISEQGLQVLDKVAAAGHDDSFGRAGGGHPNEKVTFQKVTAKT</sequence>
<dbReference type="EC" id="5.2.1.8" evidence="2"/>
<evidence type="ECO:0000313" key="7">
    <source>
        <dbReference type="Proteomes" id="UP000569329"/>
    </source>
</evidence>
<keyword evidence="7" id="KW-1185">Reference proteome</keyword>
<evidence type="ECO:0000259" key="5">
    <source>
        <dbReference type="PROSITE" id="PS50072"/>
    </source>
</evidence>
<dbReference type="Pfam" id="PF00160">
    <property type="entry name" value="Pro_isomerase"/>
    <property type="match status" value="1"/>
</dbReference>
<feature type="compositionally biased region" description="Polar residues" evidence="3">
    <location>
        <begin position="107"/>
        <end position="116"/>
    </location>
</feature>
<protein>
    <recommendedName>
        <fullName evidence="2">Peptidyl-prolyl cis-trans isomerase</fullName>
        <shortName evidence="2">PPIase</shortName>
        <ecNumber evidence="2">5.2.1.8</ecNumber>
    </recommendedName>
</protein>
<dbReference type="Gene3D" id="2.40.100.10">
    <property type="entry name" value="Cyclophilin-like"/>
    <property type="match status" value="1"/>
</dbReference>
<organism evidence="6 7">
    <name type="scientific">Halosaccharopolyspora lacisalsi</name>
    <dbReference type="NCBI Taxonomy" id="1000566"/>
    <lineage>
        <taxon>Bacteria</taxon>
        <taxon>Bacillati</taxon>
        <taxon>Actinomycetota</taxon>
        <taxon>Actinomycetes</taxon>
        <taxon>Pseudonocardiales</taxon>
        <taxon>Pseudonocardiaceae</taxon>
        <taxon>Halosaccharopolyspora</taxon>
    </lineage>
</organism>
<dbReference type="PROSITE" id="PS50072">
    <property type="entry name" value="CSA_PPIASE_2"/>
    <property type="match status" value="1"/>
</dbReference>
<dbReference type="GO" id="GO:0003755">
    <property type="term" value="F:peptidyl-prolyl cis-trans isomerase activity"/>
    <property type="evidence" value="ECO:0007669"/>
    <property type="project" value="UniProtKB-UniRule"/>
</dbReference>
<evidence type="ECO:0000256" key="3">
    <source>
        <dbReference type="SAM" id="MobiDB-lite"/>
    </source>
</evidence>
<proteinExistence type="inferred from homology"/>
<evidence type="ECO:0000256" key="2">
    <source>
        <dbReference type="RuleBase" id="RU363019"/>
    </source>
</evidence>
<feature type="region of interest" description="Disordered" evidence="3">
    <location>
        <begin position="56"/>
        <end position="116"/>
    </location>
</feature>
<feature type="compositionally biased region" description="Basic and acidic residues" evidence="3">
    <location>
        <begin position="1"/>
        <end position="24"/>
    </location>
</feature>
<dbReference type="InterPro" id="IPR029000">
    <property type="entry name" value="Cyclophilin-like_dom_sf"/>
</dbReference>
<comment type="similarity">
    <text evidence="2">Belongs to the cyclophilin-type PPIase family.</text>
</comment>
<feature type="compositionally biased region" description="Basic and acidic residues" evidence="3">
    <location>
        <begin position="56"/>
        <end position="68"/>
    </location>
</feature>
<dbReference type="PANTHER" id="PTHR45625">
    <property type="entry name" value="PEPTIDYL-PROLYL CIS-TRANS ISOMERASE-RELATED"/>
    <property type="match status" value="1"/>
</dbReference>
<feature type="transmembrane region" description="Helical" evidence="4">
    <location>
        <begin position="31"/>
        <end position="51"/>
    </location>
</feature>
<dbReference type="InterPro" id="IPR044666">
    <property type="entry name" value="Cyclophilin_A-like"/>
</dbReference>